<dbReference type="AlphaFoldDB" id="C5MGF8"/>
<accession>C5MGF8</accession>
<name>C5MGF8_CANTT</name>
<evidence type="ECO:0000313" key="2">
    <source>
        <dbReference type="EMBL" id="EER31421.1"/>
    </source>
</evidence>
<dbReference type="RefSeq" id="XP_002550853.1">
    <property type="nucleotide sequence ID" value="XM_002550807.1"/>
</dbReference>
<feature type="signal peptide" evidence="1">
    <location>
        <begin position="1"/>
        <end position="19"/>
    </location>
</feature>
<feature type="chain" id="PRO_5002955614" evidence="1">
    <location>
        <begin position="20"/>
        <end position="100"/>
    </location>
</feature>
<protein>
    <submittedName>
        <fullName evidence="2">Uncharacterized protein</fullName>
    </submittedName>
</protein>
<dbReference type="EMBL" id="GG692401">
    <property type="protein sequence ID" value="EER31421.1"/>
    <property type="molecule type" value="Genomic_DNA"/>
</dbReference>
<organism evidence="2 3">
    <name type="scientific">Candida tropicalis (strain ATCC MYA-3404 / T1)</name>
    <name type="common">Yeast</name>
    <dbReference type="NCBI Taxonomy" id="294747"/>
    <lineage>
        <taxon>Eukaryota</taxon>
        <taxon>Fungi</taxon>
        <taxon>Dikarya</taxon>
        <taxon>Ascomycota</taxon>
        <taxon>Saccharomycotina</taxon>
        <taxon>Pichiomycetes</taxon>
        <taxon>Debaryomycetaceae</taxon>
        <taxon>Candida/Lodderomyces clade</taxon>
        <taxon>Candida</taxon>
    </lineage>
</organism>
<dbReference type="Proteomes" id="UP000002037">
    <property type="component" value="Unassembled WGS sequence"/>
</dbReference>
<keyword evidence="1" id="KW-0732">Signal</keyword>
<dbReference type="HOGENOM" id="CLU_2305736_0_0_1"/>
<dbReference type="KEGG" id="ctp:CTRG_05151"/>
<evidence type="ECO:0000313" key="3">
    <source>
        <dbReference type="Proteomes" id="UP000002037"/>
    </source>
</evidence>
<dbReference type="VEuPathDB" id="FungiDB:CTRG_05151"/>
<proteinExistence type="predicted"/>
<dbReference type="GeneID" id="8299307"/>
<reference evidence="2 3" key="1">
    <citation type="journal article" date="2009" name="Nature">
        <title>Evolution of pathogenicity and sexual reproduction in eight Candida genomes.</title>
        <authorList>
            <person name="Butler G."/>
            <person name="Rasmussen M.D."/>
            <person name="Lin M.F."/>
            <person name="Santos M.A."/>
            <person name="Sakthikumar S."/>
            <person name="Munro C.A."/>
            <person name="Rheinbay E."/>
            <person name="Grabherr M."/>
            <person name="Forche A."/>
            <person name="Reedy J.L."/>
            <person name="Agrafioti I."/>
            <person name="Arnaud M.B."/>
            <person name="Bates S."/>
            <person name="Brown A.J."/>
            <person name="Brunke S."/>
            <person name="Costanzo M.C."/>
            <person name="Fitzpatrick D.A."/>
            <person name="de Groot P.W."/>
            <person name="Harris D."/>
            <person name="Hoyer L.L."/>
            <person name="Hube B."/>
            <person name="Klis F.M."/>
            <person name="Kodira C."/>
            <person name="Lennard N."/>
            <person name="Logue M.E."/>
            <person name="Martin R."/>
            <person name="Neiman A.M."/>
            <person name="Nikolaou E."/>
            <person name="Quail M.A."/>
            <person name="Quinn J."/>
            <person name="Santos M.C."/>
            <person name="Schmitzberger F.F."/>
            <person name="Sherlock G."/>
            <person name="Shah P."/>
            <person name="Silverstein K.A."/>
            <person name="Skrzypek M.S."/>
            <person name="Soll D."/>
            <person name="Staggs R."/>
            <person name="Stansfield I."/>
            <person name="Stumpf M.P."/>
            <person name="Sudbery P.E."/>
            <person name="Srikantha T."/>
            <person name="Zeng Q."/>
            <person name="Berman J."/>
            <person name="Berriman M."/>
            <person name="Heitman J."/>
            <person name="Gow N.A."/>
            <person name="Lorenz M.C."/>
            <person name="Birren B.W."/>
            <person name="Kellis M."/>
            <person name="Cuomo C.A."/>
        </authorList>
    </citation>
    <scope>NUCLEOTIDE SEQUENCE [LARGE SCALE GENOMIC DNA]</scope>
    <source>
        <strain evidence="3">ATCC MYA-3404 / T1</strain>
    </source>
</reference>
<gene>
    <name evidence="2" type="ORF">CTRG_05151</name>
</gene>
<evidence type="ECO:0000256" key="1">
    <source>
        <dbReference type="SAM" id="SignalP"/>
    </source>
</evidence>
<keyword evidence="3" id="KW-1185">Reference proteome</keyword>
<sequence>MKFSTVFTAIIVASTSVEGGLLLHKLGSWGGNGGVVATTPCDTPTPAPEPPCDTPTPEPCVENSGCVVSGGSGGYSGSYSGGIGGIIGKKISFIKGLLGH</sequence>